<sequence>MAENVVNGLNICSYKSIDHILDKNIILELDALSQSDKAFFIQASLLYLHHKRMAEERREEFKHAIIIEEAHHILSDERKSLVGGQSVMDIIFREIREFGESLILLDQHPSKISLYALGNTYCTICMNLKHKTDINAMGQCMLLDKEREILGSLDIGQAVVKLQGRIARPFQIDVPEFVIRKGKISDAYIT</sequence>
<feature type="non-terminal residue" evidence="1">
    <location>
        <position position="190"/>
    </location>
</feature>
<gene>
    <name evidence="1" type="ORF">S01H4_18288</name>
</gene>
<proteinExistence type="predicted"/>
<protein>
    <recommendedName>
        <fullName evidence="2">Helicase HerA central domain-containing protein</fullName>
    </recommendedName>
</protein>
<dbReference type="PANTHER" id="PTHR42957">
    <property type="entry name" value="HELICASE MJ1565-RELATED"/>
    <property type="match status" value="1"/>
</dbReference>
<dbReference type="Gene3D" id="3.40.50.300">
    <property type="entry name" value="P-loop containing nucleotide triphosphate hydrolases"/>
    <property type="match status" value="1"/>
</dbReference>
<dbReference type="InterPro" id="IPR008571">
    <property type="entry name" value="HerA-like"/>
</dbReference>
<dbReference type="SUPFAM" id="SSF52540">
    <property type="entry name" value="P-loop containing nucleoside triphosphate hydrolases"/>
    <property type="match status" value="1"/>
</dbReference>
<dbReference type="EMBL" id="BART01008098">
    <property type="protein sequence ID" value="GAG68722.1"/>
    <property type="molecule type" value="Genomic_DNA"/>
</dbReference>
<name>X1AG06_9ZZZZ</name>
<evidence type="ECO:0008006" key="2">
    <source>
        <dbReference type="Google" id="ProtNLM"/>
    </source>
</evidence>
<comment type="caution">
    <text evidence="1">The sequence shown here is derived from an EMBL/GenBank/DDBJ whole genome shotgun (WGS) entry which is preliminary data.</text>
</comment>
<reference evidence="1" key="1">
    <citation type="journal article" date="2014" name="Front. Microbiol.">
        <title>High frequency of phylogenetically diverse reductive dehalogenase-homologous genes in deep subseafloor sedimentary metagenomes.</title>
        <authorList>
            <person name="Kawai M."/>
            <person name="Futagami T."/>
            <person name="Toyoda A."/>
            <person name="Takaki Y."/>
            <person name="Nishi S."/>
            <person name="Hori S."/>
            <person name="Arai W."/>
            <person name="Tsubouchi T."/>
            <person name="Morono Y."/>
            <person name="Uchiyama I."/>
            <person name="Ito T."/>
            <person name="Fujiyama A."/>
            <person name="Inagaki F."/>
            <person name="Takami H."/>
        </authorList>
    </citation>
    <scope>NUCLEOTIDE SEQUENCE</scope>
    <source>
        <strain evidence="1">Expedition CK06-06</strain>
    </source>
</reference>
<evidence type="ECO:0000313" key="1">
    <source>
        <dbReference type="EMBL" id="GAG68722.1"/>
    </source>
</evidence>
<organism evidence="1">
    <name type="scientific">marine sediment metagenome</name>
    <dbReference type="NCBI Taxonomy" id="412755"/>
    <lineage>
        <taxon>unclassified sequences</taxon>
        <taxon>metagenomes</taxon>
        <taxon>ecological metagenomes</taxon>
    </lineage>
</organism>
<dbReference type="InterPro" id="IPR027417">
    <property type="entry name" value="P-loop_NTPase"/>
</dbReference>
<dbReference type="PANTHER" id="PTHR42957:SF1">
    <property type="entry name" value="HELICASE MJ1565-RELATED"/>
    <property type="match status" value="1"/>
</dbReference>
<dbReference type="AlphaFoldDB" id="X1AG06"/>
<accession>X1AG06</accession>